<name>A0ABQ0TXK4_9BACL</name>
<reference evidence="1 2" key="1">
    <citation type="submission" date="2019-06" db="EMBL/GenBank/DDBJ databases">
        <title>Whole genome shotgun sequence of Brevibacillus reuszeri NBRC 15719.</title>
        <authorList>
            <person name="Hosoyama A."/>
            <person name="Uohara A."/>
            <person name="Ohji S."/>
            <person name="Ichikawa N."/>
        </authorList>
    </citation>
    <scope>NUCLEOTIDE SEQUENCE [LARGE SCALE GENOMIC DNA]</scope>
    <source>
        <strain evidence="1 2">NBRC 15719</strain>
    </source>
</reference>
<dbReference type="EMBL" id="BJON01000031">
    <property type="protein sequence ID" value="GED72550.1"/>
    <property type="molecule type" value="Genomic_DNA"/>
</dbReference>
<sequence>MSQVDTRDLSKADLESIINAMLNLVPCDTFDFGVNTINILKSYNLITQELYDEMQNLY</sequence>
<accession>A0ABQ0TXK4</accession>
<proteinExistence type="predicted"/>
<organism evidence="1 2">
    <name type="scientific">Brevibacillus reuszeri</name>
    <dbReference type="NCBI Taxonomy" id="54915"/>
    <lineage>
        <taxon>Bacteria</taxon>
        <taxon>Bacillati</taxon>
        <taxon>Bacillota</taxon>
        <taxon>Bacilli</taxon>
        <taxon>Bacillales</taxon>
        <taxon>Paenibacillaceae</taxon>
        <taxon>Brevibacillus</taxon>
    </lineage>
</organism>
<dbReference type="Proteomes" id="UP000319578">
    <property type="component" value="Unassembled WGS sequence"/>
</dbReference>
<protein>
    <submittedName>
        <fullName evidence="1">Uncharacterized protein</fullName>
    </submittedName>
</protein>
<gene>
    <name evidence="1" type="ORF">BRE01_62520</name>
</gene>
<keyword evidence="2" id="KW-1185">Reference proteome</keyword>
<comment type="caution">
    <text evidence="1">The sequence shown here is derived from an EMBL/GenBank/DDBJ whole genome shotgun (WGS) entry which is preliminary data.</text>
</comment>
<evidence type="ECO:0000313" key="2">
    <source>
        <dbReference type="Proteomes" id="UP000319578"/>
    </source>
</evidence>
<evidence type="ECO:0000313" key="1">
    <source>
        <dbReference type="EMBL" id="GED72550.1"/>
    </source>
</evidence>